<dbReference type="SUPFAM" id="SSF51126">
    <property type="entry name" value="Pectin lyase-like"/>
    <property type="match status" value="2"/>
</dbReference>
<feature type="domain" description="Right handed beta helix" evidence="1">
    <location>
        <begin position="281"/>
        <end position="430"/>
    </location>
</feature>
<sequence>MIYANDFFTIGNSYPNDDTVQLIDNYTHEAVVYKKCAPGIPVNGTEDGAIYRKKDNDFYMRQWLGDVRVAWWGIENKSVDERTQLINKVLSLGYDVFFDKMEITIKGKLVVNSNQKLLSNGCKIIQIEKYIEIFDCEDKEDIMIKGFVLTGHGDDYEPSSSSRSVGVLCYGAKRLLIEGNTFENFTYSAVSGLREVKHLIFRFNAVENSFNEAWGKQNAPTGRKDNTGITVGGQNITILKNRFKNSSQGIVIAEKSDFVSISDNDIENTILEHGMYVDAGVSNITIIGNRVRNTVKMGIKLQNFDYKNYVSHNIVISNNTIENTRGGGDGISINNTTGVVDAQLYAKNVVVSGNIVRNAGQHGINIRFVDQGVISNNVINDIQFAGVYISNVKSVEVCHNNIKTTAENGIMIEGHNTVLSVNSNTIENPGIRNTGLDDLLTGVTIRGFFNKEISLKYNKIIGGGNAMKHGVFVEFILPTDESPEKKTFQETYEIIGNTVLDAIDGYSYRFLNHNVPLRLFNNNYQYLLNTPTQA</sequence>
<reference evidence="3 5" key="2">
    <citation type="submission" date="2018-06" db="EMBL/GenBank/DDBJ databases">
        <authorList>
            <consortium name="Pathogen Informatics"/>
            <person name="Doyle S."/>
        </authorList>
    </citation>
    <scope>NUCLEOTIDE SEQUENCE [LARGE SCALE GENOMIC DNA]</scope>
    <source>
        <strain evidence="3 5">NCTC13492</strain>
    </source>
</reference>
<dbReference type="Pfam" id="PF13229">
    <property type="entry name" value="Beta_helix"/>
    <property type="match status" value="1"/>
</dbReference>
<dbReference type="NCBIfam" id="TIGR03807">
    <property type="entry name" value="RR_fam_repeat"/>
    <property type="match status" value="1"/>
</dbReference>
<dbReference type="InterPro" id="IPR006626">
    <property type="entry name" value="PbH1"/>
</dbReference>
<dbReference type="InterPro" id="IPR012334">
    <property type="entry name" value="Pectin_lyas_fold"/>
</dbReference>
<dbReference type="Gene3D" id="2.160.20.10">
    <property type="entry name" value="Single-stranded right-handed beta-helix, Pectin lyase-like"/>
    <property type="match status" value="2"/>
</dbReference>
<evidence type="ECO:0000259" key="1">
    <source>
        <dbReference type="Pfam" id="PF13229"/>
    </source>
</evidence>
<dbReference type="Proteomes" id="UP000199426">
    <property type="component" value="Unassembled WGS sequence"/>
</dbReference>
<organism evidence="3 5">
    <name type="scientific">Chryseobacterium jejuense</name>
    <dbReference type="NCBI Taxonomy" id="445960"/>
    <lineage>
        <taxon>Bacteria</taxon>
        <taxon>Pseudomonadati</taxon>
        <taxon>Bacteroidota</taxon>
        <taxon>Flavobacteriia</taxon>
        <taxon>Flavobacteriales</taxon>
        <taxon>Weeksellaceae</taxon>
        <taxon>Chryseobacterium group</taxon>
        <taxon>Chryseobacterium</taxon>
    </lineage>
</organism>
<evidence type="ECO:0000313" key="4">
    <source>
        <dbReference type="Proteomes" id="UP000199426"/>
    </source>
</evidence>
<protein>
    <submittedName>
        <fullName evidence="2">Cofactor-binding repeat-containing protein</fullName>
    </submittedName>
</protein>
<dbReference type="Proteomes" id="UP000251670">
    <property type="component" value="Unassembled WGS sequence"/>
</dbReference>
<keyword evidence="4" id="KW-1185">Reference proteome</keyword>
<dbReference type="STRING" id="445960.SAMN05421542_2016"/>
<accession>A0A2X2XPA4</accession>
<dbReference type="AlphaFoldDB" id="A0A2X2XPA4"/>
<dbReference type="InterPro" id="IPR011050">
    <property type="entry name" value="Pectin_lyase_fold/virulence"/>
</dbReference>
<evidence type="ECO:0000313" key="2">
    <source>
        <dbReference type="EMBL" id="SDI85055.1"/>
    </source>
</evidence>
<dbReference type="OrthoDB" id="606446at2"/>
<gene>
    <name evidence="3" type="ORF">NCTC13492_01208</name>
    <name evidence="2" type="ORF">SAMN05421542_2016</name>
</gene>
<evidence type="ECO:0000313" key="3">
    <source>
        <dbReference type="EMBL" id="SQB27619.1"/>
    </source>
</evidence>
<proteinExistence type="predicted"/>
<name>A0A2X2XPA4_CHRJE</name>
<evidence type="ECO:0000313" key="5">
    <source>
        <dbReference type="Proteomes" id="UP000251670"/>
    </source>
</evidence>
<dbReference type="InterPro" id="IPR039448">
    <property type="entry name" value="Beta_helix"/>
</dbReference>
<dbReference type="SMART" id="SM00710">
    <property type="entry name" value="PbH1"/>
    <property type="match status" value="10"/>
</dbReference>
<dbReference type="InterPro" id="IPR022444">
    <property type="entry name" value="Cofactor-bd_rpt"/>
</dbReference>
<dbReference type="EMBL" id="FNEG01000003">
    <property type="protein sequence ID" value="SDI85055.1"/>
    <property type="molecule type" value="Genomic_DNA"/>
</dbReference>
<dbReference type="RefSeq" id="WP_089736034.1">
    <property type="nucleotide sequence ID" value="NZ_FNEG01000003.1"/>
</dbReference>
<reference evidence="2 4" key="1">
    <citation type="submission" date="2016-10" db="EMBL/GenBank/DDBJ databases">
        <authorList>
            <person name="Varghese N."/>
            <person name="Submissions S."/>
        </authorList>
    </citation>
    <scope>NUCLEOTIDE SEQUENCE [LARGE SCALE GENOMIC DNA]</scope>
    <source>
        <strain evidence="2 4">DSM 19299</strain>
    </source>
</reference>
<dbReference type="EMBL" id="UAWB01000002">
    <property type="protein sequence ID" value="SQB27619.1"/>
    <property type="molecule type" value="Genomic_DNA"/>
</dbReference>